<keyword evidence="3" id="KW-0489">Methyltransferase</keyword>
<sequence length="192" mass="22497">MSYLFKYYSKQYDKFMKIFNLDKNKEIVKVLKDINNLEILDIGGGTGTLADTLINLGANVTILDPEIKMTNIAKEKNNKVNILNGYLTNVGLNDELFDLIIMRDSFHHIEDKEETLKECKRLLNNKGKILIYEFDKTNIITKLIYIFERSCFEKVKMLSKNEMKKLASKYFNNGEIIEISSYEYIYWAEKSN</sequence>
<dbReference type="GeneID" id="93044265"/>
<dbReference type="AlphaFoldDB" id="A0A9X3XKX9"/>
<dbReference type="GO" id="GO:0008757">
    <property type="term" value="F:S-adenosylmethionine-dependent methyltransferase activity"/>
    <property type="evidence" value="ECO:0007669"/>
    <property type="project" value="InterPro"/>
</dbReference>
<dbReference type="Proteomes" id="UP001141183">
    <property type="component" value="Unassembled WGS sequence"/>
</dbReference>
<dbReference type="Gene3D" id="3.40.50.150">
    <property type="entry name" value="Vaccinia Virus protein VP39"/>
    <property type="match status" value="1"/>
</dbReference>
<dbReference type="PANTHER" id="PTHR43861">
    <property type="entry name" value="TRANS-ACONITATE 2-METHYLTRANSFERASE-RELATED"/>
    <property type="match status" value="1"/>
</dbReference>
<accession>A0A9X3XKX9</accession>
<dbReference type="CDD" id="cd02440">
    <property type="entry name" value="AdoMet_MTases"/>
    <property type="match status" value="1"/>
</dbReference>
<reference evidence="3" key="1">
    <citation type="submission" date="2022-05" db="EMBL/GenBank/DDBJ databases">
        <title>Draft genome sequence of Clostridium tertium strain CP3 isolated from Peru.</title>
        <authorList>
            <person name="Hurtado R."/>
            <person name="Lima L."/>
            <person name="Sousa T."/>
            <person name="Jaiswal A.K."/>
            <person name="Tiwari S."/>
            <person name="Maturrano L."/>
            <person name="Brenig B."/>
            <person name="Azevedo V."/>
        </authorList>
    </citation>
    <scope>NUCLEOTIDE SEQUENCE</scope>
    <source>
        <strain evidence="3">CP3</strain>
    </source>
</reference>
<dbReference type="RefSeq" id="WP_008678709.1">
    <property type="nucleotide sequence ID" value="NZ_BAAACM010000015.1"/>
</dbReference>
<feature type="domain" description="Methyltransferase type 11" evidence="2">
    <location>
        <begin position="40"/>
        <end position="131"/>
    </location>
</feature>
<dbReference type="Pfam" id="PF08241">
    <property type="entry name" value="Methyltransf_11"/>
    <property type="match status" value="1"/>
</dbReference>
<evidence type="ECO:0000256" key="1">
    <source>
        <dbReference type="ARBA" id="ARBA00022679"/>
    </source>
</evidence>
<dbReference type="InterPro" id="IPR013216">
    <property type="entry name" value="Methyltransf_11"/>
</dbReference>
<dbReference type="GO" id="GO:0032259">
    <property type="term" value="P:methylation"/>
    <property type="evidence" value="ECO:0007669"/>
    <property type="project" value="UniProtKB-KW"/>
</dbReference>
<keyword evidence="1" id="KW-0808">Transferase</keyword>
<protein>
    <submittedName>
        <fullName evidence="3">Class I SAM-dependent methyltransferase</fullName>
    </submittedName>
</protein>
<name>A0A9X3XKX9_9CLOT</name>
<dbReference type="InterPro" id="IPR029063">
    <property type="entry name" value="SAM-dependent_MTases_sf"/>
</dbReference>
<evidence type="ECO:0000313" key="3">
    <source>
        <dbReference type="EMBL" id="MDC4240346.1"/>
    </source>
</evidence>
<comment type="caution">
    <text evidence="3">The sequence shown here is derived from an EMBL/GenBank/DDBJ whole genome shotgun (WGS) entry which is preliminary data.</text>
</comment>
<gene>
    <name evidence="3" type="ORF">NE398_09220</name>
</gene>
<organism evidence="3 4">
    <name type="scientific">Clostridium tertium</name>
    <dbReference type="NCBI Taxonomy" id="1559"/>
    <lineage>
        <taxon>Bacteria</taxon>
        <taxon>Bacillati</taxon>
        <taxon>Bacillota</taxon>
        <taxon>Clostridia</taxon>
        <taxon>Eubacteriales</taxon>
        <taxon>Clostridiaceae</taxon>
        <taxon>Clostridium</taxon>
    </lineage>
</organism>
<dbReference type="SUPFAM" id="SSF53335">
    <property type="entry name" value="S-adenosyl-L-methionine-dependent methyltransferases"/>
    <property type="match status" value="1"/>
</dbReference>
<evidence type="ECO:0000259" key="2">
    <source>
        <dbReference type="Pfam" id="PF08241"/>
    </source>
</evidence>
<proteinExistence type="predicted"/>
<dbReference type="PANTHER" id="PTHR43861:SF3">
    <property type="entry name" value="PUTATIVE (AFU_ORTHOLOGUE AFUA_2G14390)-RELATED"/>
    <property type="match status" value="1"/>
</dbReference>
<dbReference type="EMBL" id="JAMRYU010000008">
    <property type="protein sequence ID" value="MDC4240346.1"/>
    <property type="molecule type" value="Genomic_DNA"/>
</dbReference>
<keyword evidence="4" id="KW-1185">Reference proteome</keyword>
<evidence type="ECO:0000313" key="4">
    <source>
        <dbReference type="Proteomes" id="UP001141183"/>
    </source>
</evidence>